<protein>
    <submittedName>
        <fullName evidence="3">Glycosyltransferase</fullName>
        <ecNumber evidence="3">2.4.-.-</ecNumber>
    </submittedName>
</protein>
<feature type="domain" description="Glycosyl transferase family 1" evidence="2">
    <location>
        <begin position="179"/>
        <end position="326"/>
    </location>
</feature>
<keyword evidence="4" id="KW-1185">Reference proteome</keyword>
<dbReference type="GO" id="GO:0016757">
    <property type="term" value="F:glycosyltransferase activity"/>
    <property type="evidence" value="ECO:0007669"/>
    <property type="project" value="UniProtKB-KW"/>
</dbReference>
<reference evidence="3 4" key="1">
    <citation type="submission" date="2023-05" db="EMBL/GenBank/DDBJ databases">
        <title>Microbacterium dauci sp.nov., Isolated from Carrot Rhizosphere Soil.</title>
        <authorList>
            <person name="Xiao Z."/>
            <person name="Zheng J."/>
        </authorList>
    </citation>
    <scope>NUCLEOTIDE SEQUENCE [LARGE SCALE GENOMIC DNA]</scope>
    <source>
        <strain evidence="3 4">LX3-4</strain>
    </source>
</reference>
<keyword evidence="1 3" id="KW-0808">Transferase</keyword>
<dbReference type="InterPro" id="IPR001296">
    <property type="entry name" value="Glyco_trans_1"/>
</dbReference>
<evidence type="ECO:0000313" key="4">
    <source>
        <dbReference type="Proteomes" id="UP001321481"/>
    </source>
</evidence>
<gene>
    <name evidence="3" type="ORF">QNI14_08310</name>
</gene>
<evidence type="ECO:0000256" key="1">
    <source>
        <dbReference type="ARBA" id="ARBA00022679"/>
    </source>
</evidence>
<organism evidence="3 4">
    <name type="scientific">Microbacterium dauci</name>
    <dbReference type="NCBI Taxonomy" id="3048008"/>
    <lineage>
        <taxon>Bacteria</taxon>
        <taxon>Bacillati</taxon>
        <taxon>Actinomycetota</taxon>
        <taxon>Actinomycetes</taxon>
        <taxon>Micrococcales</taxon>
        <taxon>Microbacteriaceae</taxon>
        <taxon>Microbacterium</taxon>
    </lineage>
</organism>
<keyword evidence="3" id="KW-0328">Glycosyltransferase</keyword>
<dbReference type="SUPFAM" id="SSF53756">
    <property type="entry name" value="UDP-Glycosyltransferase/glycogen phosphorylase"/>
    <property type="match status" value="1"/>
</dbReference>
<name>A0ABT6ZE70_9MICO</name>
<proteinExistence type="predicted"/>
<evidence type="ECO:0000313" key="3">
    <source>
        <dbReference type="EMBL" id="MDJ1114455.1"/>
    </source>
</evidence>
<dbReference type="EMBL" id="JASJND010000005">
    <property type="protein sequence ID" value="MDJ1114455.1"/>
    <property type="molecule type" value="Genomic_DNA"/>
</dbReference>
<comment type="caution">
    <text evidence="3">The sequence shown here is derived from an EMBL/GenBank/DDBJ whole genome shotgun (WGS) entry which is preliminary data.</text>
</comment>
<dbReference type="PANTHER" id="PTHR12526">
    <property type="entry name" value="GLYCOSYLTRANSFERASE"/>
    <property type="match status" value="1"/>
</dbReference>
<dbReference type="EC" id="2.4.-.-" evidence="3"/>
<dbReference type="Gene3D" id="3.40.50.2000">
    <property type="entry name" value="Glycogen Phosphorylase B"/>
    <property type="match status" value="1"/>
</dbReference>
<evidence type="ECO:0000259" key="2">
    <source>
        <dbReference type="Pfam" id="PF00534"/>
    </source>
</evidence>
<dbReference type="Pfam" id="PF00534">
    <property type="entry name" value="Glycos_transf_1"/>
    <property type="match status" value="1"/>
</dbReference>
<sequence>MRAVAVLAVLPDYRRNFVVELQKSFADSDDELVLVVGDAHLDRTVKSASFPGVVQVRNRALLGRRILWQVGVMKHVRGTDVAVVDLNPRSLTAWAILLRRKLARQRTLVWGHIHPRRGAAAATAPLRRLMRRLADGVISYTWSDGRRVRTEDRSADVWVAANGLYPSSLLDYSPTSSRTRFLCVGRIEPAKRPFLALQAFALALKSGRLAADTRLTFVGEGSQHAELAIRVQDAGLSDRVDLLGHVSDFARLRDLYSESIASLSPGYVGLSLTQSLGFGVAMLIADDEPHAPEIELATDRTSRMFRAGDAESFATAMTEAAADPEQWDRESIVQAVRDTYSSSVMAEGFRLALDGTRQEAR</sequence>
<dbReference type="RefSeq" id="WP_283716074.1">
    <property type="nucleotide sequence ID" value="NZ_JASJND010000005.1"/>
</dbReference>
<dbReference type="Proteomes" id="UP001321481">
    <property type="component" value="Unassembled WGS sequence"/>
</dbReference>
<accession>A0ABT6ZE70</accession>